<dbReference type="Pfam" id="PF04101">
    <property type="entry name" value="Glyco_tran_28_C"/>
    <property type="match status" value="1"/>
</dbReference>
<keyword evidence="6 10" id="KW-0573">Peptidoglycan synthesis</keyword>
<comment type="pathway">
    <text evidence="10">Cell wall biogenesis; peptidoglycan biosynthesis.</text>
</comment>
<dbReference type="Proteomes" id="UP001359886">
    <property type="component" value="Unassembled WGS sequence"/>
</dbReference>
<evidence type="ECO:0000259" key="11">
    <source>
        <dbReference type="Pfam" id="PF03033"/>
    </source>
</evidence>
<dbReference type="Gene3D" id="3.40.50.2000">
    <property type="entry name" value="Glycogen Phosphorylase B"/>
    <property type="match status" value="2"/>
</dbReference>
<comment type="catalytic activity">
    <reaction evidence="10">
        <text>di-trans,octa-cis-undecaprenyl diphospho-N-acetyl-alpha-D-muramoyl-L-alanyl-D-glutamyl-meso-2,6-diaminopimeloyl-D-alanyl-D-alanine + UDP-N-acetyl-alpha-D-glucosamine = di-trans,octa-cis-undecaprenyl diphospho-[N-acetyl-alpha-D-glucosaminyl-(1-&gt;4)]-N-acetyl-alpha-D-muramoyl-L-alanyl-D-glutamyl-meso-2,6-diaminopimeloyl-D-alanyl-D-alanine + UDP + H(+)</text>
        <dbReference type="Rhea" id="RHEA:31227"/>
        <dbReference type="ChEBI" id="CHEBI:15378"/>
        <dbReference type="ChEBI" id="CHEBI:57705"/>
        <dbReference type="ChEBI" id="CHEBI:58223"/>
        <dbReference type="ChEBI" id="CHEBI:61387"/>
        <dbReference type="ChEBI" id="CHEBI:61388"/>
        <dbReference type="EC" id="2.4.1.227"/>
    </reaction>
</comment>
<dbReference type="HAMAP" id="MF_00033">
    <property type="entry name" value="MurG"/>
    <property type="match status" value="1"/>
</dbReference>
<reference evidence="13 14" key="1">
    <citation type="submission" date="2024-02" db="EMBL/GenBank/DDBJ databases">
        <title>A novel Wenzhouxiangellaceae bacterium, isolated from coastal sediments.</title>
        <authorList>
            <person name="Du Z.-J."/>
            <person name="Ye Y.-Q."/>
            <person name="Zhang X.-Y."/>
        </authorList>
    </citation>
    <scope>NUCLEOTIDE SEQUENCE [LARGE SCALE GENOMIC DNA]</scope>
    <source>
        <strain evidence="13 14">CH-27</strain>
    </source>
</reference>
<evidence type="ECO:0000256" key="8">
    <source>
        <dbReference type="ARBA" id="ARBA00023306"/>
    </source>
</evidence>
<dbReference type="SUPFAM" id="SSF53756">
    <property type="entry name" value="UDP-Glycosyltransferase/glycogen phosphorylase"/>
    <property type="match status" value="1"/>
</dbReference>
<feature type="binding site" evidence="10">
    <location>
        <position position="127"/>
    </location>
    <ligand>
        <name>UDP-N-acetyl-alpha-D-glucosamine</name>
        <dbReference type="ChEBI" id="CHEBI:57705"/>
    </ligand>
</feature>
<dbReference type="CDD" id="cd03785">
    <property type="entry name" value="GT28_MurG"/>
    <property type="match status" value="1"/>
</dbReference>
<feature type="domain" description="Glycosyl transferase family 28 C-terminal" evidence="12">
    <location>
        <begin position="188"/>
        <end position="351"/>
    </location>
</feature>
<dbReference type="PANTHER" id="PTHR21015">
    <property type="entry name" value="UDP-N-ACETYLGLUCOSAMINE--N-ACETYLMURAMYL-(PENTAPEPTIDE) PYROPHOSPHORYL-UNDECAPRENOL N-ACETYLGLUCOSAMINE TRANSFERASE 1"/>
    <property type="match status" value="1"/>
</dbReference>
<dbReference type="GO" id="GO:0050511">
    <property type="term" value="F:undecaprenyldiphospho-muramoylpentapeptide beta-N-acetylglucosaminyltransferase activity"/>
    <property type="evidence" value="ECO:0007669"/>
    <property type="project" value="UniProtKB-UniRule"/>
</dbReference>
<dbReference type="InterPro" id="IPR006009">
    <property type="entry name" value="GlcNAc_MurG"/>
</dbReference>
<keyword evidence="7 10" id="KW-0472">Membrane</keyword>
<feature type="binding site" evidence="10">
    <location>
        <begin position="267"/>
        <end position="272"/>
    </location>
    <ligand>
        <name>UDP-N-acetyl-alpha-D-glucosamine</name>
        <dbReference type="ChEBI" id="CHEBI:57705"/>
    </ligand>
</feature>
<feature type="binding site" evidence="10">
    <location>
        <begin position="15"/>
        <end position="17"/>
    </location>
    <ligand>
        <name>UDP-N-acetyl-alpha-D-glucosamine</name>
        <dbReference type="ChEBI" id="CHEBI:57705"/>
    </ligand>
</feature>
<organism evidence="13 14">
    <name type="scientific">Elongatibacter sediminis</name>
    <dbReference type="NCBI Taxonomy" id="3119006"/>
    <lineage>
        <taxon>Bacteria</taxon>
        <taxon>Pseudomonadati</taxon>
        <taxon>Pseudomonadota</taxon>
        <taxon>Gammaproteobacteria</taxon>
        <taxon>Chromatiales</taxon>
        <taxon>Wenzhouxiangellaceae</taxon>
        <taxon>Elongatibacter</taxon>
    </lineage>
</organism>
<comment type="similarity">
    <text evidence="10">Belongs to the glycosyltransferase 28 family. MurG subfamily.</text>
</comment>
<feature type="binding site" evidence="10">
    <location>
        <position position="248"/>
    </location>
    <ligand>
        <name>UDP-N-acetyl-alpha-D-glucosamine</name>
        <dbReference type="ChEBI" id="CHEBI:57705"/>
    </ligand>
</feature>
<dbReference type="GO" id="GO:0005975">
    <property type="term" value="P:carbohydrate metabolic process"/>
    <property type="evidence" value="ECO:0007669"/>
    <property type="project" value="InterPro"/>
</dbReference>
<proteinExistence type="inferred from homology"/>
<comment type="caution">
    <text evidence="13">The sequence shown here is derived from an EMBL/GenBank/DDBJ whole genome shotgun (WGS) entry which is preliminary data.</text>
</comment>
<feature type="binding site" evidence="10">
    <location>
        <position position="293"/>
    </location>
    <ligand>
        <name>UDP-N-acetyl-alpha-D-glucosamine</name>
        <dbReference type="ChEBI" id="CHEBI:57705"/>
    </ligand>
</feature>
<feature type="binding site" evidence="10">
    <location>
        <position position="194"/>
    </location>
    <ligand>
        <name>UDP-N-acetyl-alpha-D-glucosamine</name>
        <dbReference type="ChEBI" id="CHEBI:57705"/>
    </ligand>
</feature>
<evidence type="ECO:0000313" key="13">
    <source>
        <dbReference type="EMBL" id="MEJ8569599.1"/>
    </source>
</evidence>
<keyword evidence="2 10" id="KW-0132">Cell division</keyword>
<dbReference type="PANTHER" id="PTHR21015:SF22">
    <property type="entry name" value="GLYCOSYLTRANSFERASE"/>
    <property type="match status" value="1"/>
</dbReference>
<dbReference type="GO" id="GO:0009252">
    <property type="term" value="P:peptidoglycan biosynthetic process"/>
    <property type="evidence" value="ECO:0007669"/>
    <property type="project" value="UniProtKB-UniRule"/>
</dbReference>
<comment type="subcellular location">
    <subcellularLocation>
        <location evidence="10">Cell membrane</location>
        <topology evidence="10">Peripheral membrane protein</topology>
        <orientation evidence="10">Cytoplasmic side</orientation>
    </subcellularLocation>
</comment>
<dbReference type="GO" id="GO:0051301">
    <property type="term" value="P:cell division"/>
    <property type="evidence" value="ECO:0007669"/>
    <property type="project" value="UniProtKB-KW"/>
</dbReference>
<evidence type="ECO:0000256" key="4">
    <source>
        <dbReference type="ARBA" id="ARBA00022679"/>
    </source>
</evidence>
<evidence type="ECO:0000256" key="2">
    <source>
        <dbReference type="ARBA" id="ARBA00022618"/>
    </source>
</evidence>
<feature type="binding site" evidence="10">
    <location>
        <position position="166"/>
    </location>
    <ligand>
        <name>UDP-N-acetyl-alpha-D-glucosamine</name>
        <dbReference type="ChEBI" id="CHEBI:57705"/>
    </ligand>
</feature>
<keyword evidence="14" id="KW-1185">Reference proteome</keyword>
<keyword evidence="5 10" id="KW-0133">Cell shape</keyword>
<evidence type="ECO:0000256" key="10">
    <source>
        <dbReference type="HAMAP-Rule" id="MF_00033"/>
    </source>
</evidence>
<gene>
    <name evidence="10 13" type="primary">murG</name>
    <name evidence="13" type="ORF">V3330_18370</name>
</gene>
<evidence type="ECO:0000259" key="12">
    <source>
        <dbReference type="Pfam" id="PF04101"/>
    </source>
</evidence>
<evidence type="ECO:0000256" key="1">
    <source>
        <dbReference type="ARBA" id="ARBA00022475"/>
    </source>
</evidence>
<keyword evidence="1 10" id="KW-1003">Cell membrane</keyword>
<comment type="function">
    <text evidence="10">Cell wall formation. Catalyzes the transfer of a GlcNAc subunit on undecaprenyl-pyrophosphoryl-MurNAc-pentapeptide (lipid intermediate I) to form undecaprenyl-pyrophosphoryl-MurNAc-(pentapeptide)GlcNAc (lipid intermediate II).</text>
</comment>
<evidence type="ECO:0000256" key="9">
    <source>
        <dbReference type="ARBA" id="ARBA00023316"/>
    </source>
</evidence>
<keyword evidence="8 10" id="KW-0131">Cell cycle</keyword>
<protein>
    <recommendedName>
        <fullName evidence="10">UDP-N-acetylglucosamine--N-acetylmuramyl-(pentapeptide) pyrophosphoryl-undecaprenol N-acetylglucosamine transferase</fullName>
        <ecNumber evidence="10">2.4.1.227</ecNumber>
    </recommendedName>
    <alternativeName>
        <fullName evidence="10">Undecaprenyl-PP-MurNAc-pentapeptide-UDPGlcNAc GlcNAc transferase</fullName>
    </alternativeName>
</protein>
<dbReference type="InterPro" id="IPR007235">
    <property type="entry name" value="Glyco_trans_28_C"/>
</dbReference>
<dbReference type="GO" id="GO:0008360">
    <property type="term" value="P:regulation of cell shape"/>
    <property type="evidence" value="ECO:0007669"/>
    <property type="project" value="UniProtKB-KW"/>
</dbReference>
<keyword evidence="4 10" id="KW-0808">Transferase</keyword>
<dbReference type="NCBIfam" id="TIGR01133">
    <property type="entry name" value="murG"/>
    <property type="match status" value="1"/>
</dbReference>
<dbReference type="GO" id="GO:0071555">
    <property type="term" value="P:cell wall organization"/>
    <property type="evidence" value="ECO:0007669"/>
    <property type="project" value="UniProtKB-KW"/>
</dbReference>
<dbReference type="EMBL" id="JAZHOG010000016">
    <property type="protein sequence ID" value="MEJ8569599.1"/>
    <property type="molecule type" value="Genomic_DNA"/>
</dbReference>
<dbReference type="RefSeq" id="WP_354696926.1">
    <property type="nucleotide sequence ID" value="NZ_JAZHOG010000016.1"/>
</dbReference>
<keyword evidence="3 10" id="KW-0328">Glycosyltransferase</keyword>
<feature type="domain" description="Glycosyltransferase family 28 N-terminal" evidence="11">
    <location>
        <begin position="8"/>
        <end position="145"/>
    </location>
</feature>
<evidence type="ECO:0000256" key="6">
    <source>
        <dbReference type="ARBA" id="ARBA00022984"/>
    </source>
</evidence>
<dbReference type="InterPro" id="IPR004276">
    <property type="entry name" value="GlycoTrans_28_N"/>
</dbReference>
<evidence type="ECO:0000256" key="7">
    <source>
        <dbReference type="ARBA" id="ARBA00023136"/>
    </source>
</evidence>
<dbReference type="Pfam" id="PF03033">
    <property type="entry name" value="Glyco_transf_28"/>
    <property type="match status" value="1"/>
</dbReference>
<sequence>MTREVGGVLIMAGGTGGHIFPGLAVAAELQGRGIPVRWLGASGGMECERVPAANIPLDAVSISGLRGKGLVRWLGMPWKLSRAVFQAFRVIGRHRPECAVSFGGYAAGPGGLAAWLRGVPLLVHEQNRVPGLTNRVLARFARSVLQAFPGSWPAAAAAVTCGNPVRADVVGLPAPEARMAARNGPLRVLVTGGSQGARALNEKVPAALGLLPESLRPQVHHQAGRDRAEETRQAYRDAGIEARVQPFIDDMARAYAWADLVVCRSGALTVSELAAAGIGAVLVPFPHAVDDHQACNADYLAAAGAAEMIREADCSAQALADLLASLLTSRERLLDMALAARGLAMPDSARRVADLCQEAMAS</sequence>
<dbReference type="GO" id="GO:0005886">
    <property type="term" value="C:plasma membrane"/>
    <property type="evidence" value="ECO:0007669"/>
    <property type="project" value="UniProtKB-SubCell"/>
</dbReference>
<dbReference type="AlphaFoldDB" id="A0AAW9RKS9"/>
<accession>A0AAW9RKS9</accession>
<dbReference type="EC" id="2.4.1.227" evidence="10"/>
<keyword evidence="9 10" id="KW-0961">Cell wall biogenesis/degradation</keyword>
<name>A0AAW9RKS9_9GAMM</name>
<evidence type="ECO:0000256" key="3">
    <source>
        <dbReference type="ARBA" id="ARBA00022676"/>
    </source>
</evidence>
<evidence type="ECO:0000313" key="14">
    <source>
        <dbReference type="Proteomes" id="UP001359886"/>
    </source>
</evidence>
<evidence type="ECO:0000256" key="5">
    <source>
        <dbReference type="ARBA" id="ARBA00022960"/>
    </source>
</evidence>